<name>A0A0A0E987_9RHOB</name>
<keyword evidence="2" id="KW-0472">Membrane</keyword>
<reference evidence="3 4" key="1">
    <citation type="journal article" date="2015" name="Antonie Van Leeuwenhoek">
        <title>Pseudooceanicola atlanticus gen. nov. sp. nov., isolated from surface seawater of the Atlantic Ocean and reclassification of Oceanicola batsensis, Oceanicola marinus, Oceanicola nitratireducens, Oceanicola nanhaiensis, Oceanicola antarcticus and Oceanicola flagellatus, as Pseudooceanicola batsensis comb. nov., Pseudooceanicola marinus comb. nov., Pseudooceanicola nitratireducens comb. nov., Pseudooceanicola nanhaiensis comb. nov., Pseudooceanicola antarcticus comb. nov., and Pseudooceanicola flagellatus comb. nov.</title>
        <authorList>
            <person name="Lai Q."/>
            <person name="Li G."/>
            <person name="Liu X."/>
            <person name="Du Y."/>
            <person name="Sun F."/>
            <person name="Shao Z."/>
        </authorList>
    </citation>
    <scope>NUCLEOTIDE SEQUENCE [LARGE SCALE GENOMIC DNA]</scope>
    <source>
        <strain evidence="3 4">22II-s11g</strain>
    </source>
</reference>
<evidence type="ECO:0000313" key="4">
    <source>
        <dbReference type="Proteomes" id="UP000030004"/>
    </source>
</evidence>
<evidence type="ECO:0000313" key="3">
    <source>
        <dbReference type="EMBL" id="KGM46994.1"/>
    </source>
</evidence>
<dbReference type="Proteomes" id="UP000030004">
    <property type="component" value="Unassembled WGS sequence"/>
</dbReference>
<keyword evidence="2" id="KW-0812">Transmembrane</keyword>
<keyword evidence="2" id="KW-1133">Transmembrane helix</keyword>
<dbReference type="RefSeq" id="WP_043753888.1">
    <property type="nucleotide sequence ID" value="NZ_AQQX01000016.1"/>
</dbReference>
<organism evidence="3 4">
    <name type="scientific">Pseudooceanicola atlanticus</name>
    <dbReference type="NCBI Taxonomy" id="1461694"/>
    <lineage>
        <taxon>Bacteria</taxon>
        <taxon>Pseudomonadati</taxon>
        <taxon>Pseudomonadota</taxon>
        <taxon>Alphaproteobacteria</taxon>
        <taxon>Rhodobacterales</taxon>
        <taxon>Paracoccaceae</taxon>
        <taxon>Pseudooceanicola</taxon>
    </lineage>
</organism>
<dbReference type="InterPro" id="IPR005133">
    <property type="entry name" value="PhaG_MnhG_YufB"/>
</dbReference>
<dbReference type="Pfam" id="PF03334">
    <property type="entry name" value="PhaG_MnhG_YufB"/>
    <property type="match status" value="1"/>
</dbReference>
<dbReference type="AlphaFoldDB" id="A0A0A0E987"/>
<comment type="caution">
    <text evidence="3">The sequence shown here is derived from an EMBL/GenBank/DDBJ whole genome shotgun (WGS) entry which is preliminary data.</text>
</comment>
<feature type="transmembrane region" description="Helical" evidence="2">
    <location>
        <begin position="68"/>
        <end position="89"/>
    </location>
</feature>
<dbReference type="OrthoDB" id="4427992at2"/>
<feature type="transmembrane region" description="Helical" evidence="2">
    <location>
        <begin position="44"/>
        <end position="62"/>
    </location>
</feature>
<dbReference type="EMBL" id="AQQX01000016">
    <property type="protein sequence ID" value="KGM46994.1"/>
    <property type="molecule type" value="Genomic_DNA"/>
</dbReference>
<feature type="transmembrane region" description="Helical" evidence="2">
    <location>
        <begin position="12"/>
        <end position="32"/>
    </location>
</feature>
<accession>A0A0A0E987</accession>
<keyword evidence="4" id="KW-1185">Reference proteome</keyword>
<feature type="region of interest" description="Disordered" evidence="1">
    <location>
        <begin position="98"/>
        <end position="124"/>
    </location>
</feature>
<dbReference type="eggNOG" id="COG1320">
    <property type="taxonomic scope" value="Bacteria"/>
</dbReference>
<dbReference type="NCBIfam" id="TIGR01300">
    <property type="entry name" value="CPA3_mnhG_phaG"/>
    <property type="match status" value="1"/>
</dbReference>
<evidence type="ECO:0008006" key="5">
    <source>
        <dbReference type="Google" id="ProtNLM"/>
    </source>
</evidence>
<gene>
    <name evidence="3" type="ORF">ATO9_20950</name>
</gene>
<sequence length="124" mass="13365">MTYEIGEILVSLTIVIGAAFVLVGSIGLVKLDKPMARLHGPTKAGTLGVGGILLASIIYSFAYGDGSMHELLIMVFLFVTAPISAHFIAKVHIHRDHTAQELPDPPNDRVWATKDIDPEETTEA</sequence>
<evidence type="ECO:0000256" key="2">
    <source>
        <dbReference type="SAM" id="Phobius"/>
    </source>
</evidence>
<dbReference type="PANTHER" id="PTHR34703:SF1">
    <property type="entry name" value="ANTIPORTER SUBUNIT MNHG2-RELATED"/>
    <property type="match status" value="1"/>
</dbReference>
<dbReference type="GO" id="GO:0015385">
    <property type="term" value="F:sodium:proton antiporter activity"/>
    <property type="evidence" value="ECO:0007669"/>
    <property type="project" value="TreeGrafter"/>
</dbReference>
<evidence type="ECO:0000256" key="1">
    <source>
        <dbReference type="SAM" id="MobiDB-lite"/>
    </source>
</evidence>
<dbReference type="NCBIfam" id="NF009316">
    <property type="entry name" value="PRK12674.1-5"/>
    <property type="match status" value="1"/>
</dbReference>
<protein>
    <recommendedName>
        <fullName evidence="5">Cation:proton antiporter</fullName>
    </recommendedName>
</protein>
<dbReference type="STRING" id="1461694.ATO9_20950"/>
<proteinExistence type="predicted"/>
<dbReference type="PANTHER" id="PTHR34703">
    <property type="entry name" value="ANTIPORTER SUBUNIT MNHG2-RELATED"/>
    <property type="match status" value="1"/>
</dbReference>